<keyword evidence="1" id="KW-0732">Signal</keyword>
<accession>A0A8B8B2C7</accession>
<dbReference type="Pfam" id="PF00059">
    <property type="entry name" value="Lectin_C"/>
    <property type="match status" value="1"/>
</dbReference>
<evidence type="ECO:0000256" key="1">
    <source>
        <dbReference type="SAM" id="SignalP"/>
    </source>
</evidence>
<evidence type="ECO:0000259" key="2">
    <source>
        <dbReference type="PROSITE" id="PS50041"/>
    </source>
</evidence>
<dbReference type="InterPro" id="IPR001304">
    <property type="entry name" value="C-type_lectin-like"/>
</dbReference>
<organism evidence="3 4">
    <name type="scientific">Crassostrea virginica</name>
    <name type="common">Eastern oyster</name>
    <dbReference type="NCBI Taxonomy" id="6565"/>
    <lineage>
        <taxon>Eukaryota</taxon>
        <taxon>Metazoa</taxon>
        <taxon>Spiralia</taxon>
        <taxon>Lophotrochozoa</taxon>
        <taxon>Mollusca</taxon>
        <taxon>Bivalvia</taxon>
        <taxon>Autobranchia</taxon>
        <taxon>Pteriomorphia</taxon>
        <taxon>Ostreida</taxon>
        <taxon>Ostreoidea</taxon>
        <taxon>Ostreidae</taxon>
        <taxon>Crassostrea</taxon>
    </lineage>
</organism>
<dbReference type="SUPFAM" id="SSF56436">
    <property type="entry name" value="C-type lectin-like"/>
    <property type="match status" value="1"/>
</dbReference>
<feature type="signal peptide" evidence="1">
    <location>
        <begin position="1"/>
        <end position="22"/>
    </location>
</feature>
<dbReference type="InterPro" id="IPR016186">
    <property type="entry name" value="C-type_lectin-like/link_sf"/>
</dbReference>
<dbReference type="OrthoDB" id="6041283at2759"/>
<evidence type="ECO:0000313" key="4">
    <source>
        <dbReference type="RefSeq" id="XP_022296764.1"/>
    </source>
</evidence>
<proteinExistence type="predicted"/>
<feature type="chain" id="PRO_5034504879" evidence="1">
    <location>
        <begin position="23"/>
        <end position="239"/>
    </location>
</feature>
<sequence length="239" mass="26269">MTRIGLMQLLFNIFYCVVCVLGVDRSVWFGNVHVNASTRASLQGYLHLTTTSTSVIQCALQCLNSNKFLSFLRDGMSGSCSMFRIGVGLNSGEAASPDTVYNKIVNCEDVGYMSLSTSDKCLKWYNSPLTPIEANLSCQSNVGNLFRITSSDMFQEILNITTIIDPTYTVFTIDGNDIAQEGTWVFSDGSAFDTDLLAWDQPNGGTLENCLVVVSGGLIHDGPCDPYSFQYICERYLVL</sequence>
<feature type="domain" description="C-type lectin" evidence="2">
    <location>
        <begin position="117"/>
        <end position="225"/>
    </location>
</feature>
<dbReference type="PROSITE" id="PS50041">
    <property type="entry name" value="C_TYPE_LECTIN_2"/>
    <property type="match status" value="1"/>
</dbReference>
<reference evidence="4" key="1">
    <citation type="submission" date="2025-08" db="UniProtKB">
        <authorList>
            <consortium name="RefSeq"/>
        </authorList>
    </citation>
    <scope>IDENTIFICATION</scope>
    <source>
        <tissue evidence="4">Whole sample</tissue>
    </source>
</reference>
<dbReference type="Proteomes" id="UP000694844">
    <property type="component" value="Chromosome 8"/>
</dbReference>
<keyword evidence="3" id="KW-1185">Reference proteome</keyword>
<gene>
    <name evidence="4" type="primary">LOC111106397</name>
</gene>
<dbReference type="GeneID" id="111106397"/>
<dbReference type="CDD" id="cd00037">
    <property type="entry name" value="CLECT"/>
    <property type="match status" value="1"/>
</dbReference>
<dbReference type="KEGG" id="cvn:111106397"/>
<evidence type="ECO:0000313" key="3">
    <source>
        <dbReference type="Proteomes" id="UP000694844"/>
    </source>
</evidence>
<dbReference type="AlphaFoldDB" id="A0A8B8B2C7"/>
<dbReference type="SMART" id="SM00034">
    <property type="entry name" value="CLECT"/>
    <property type="match status" value="1"/>
</dbReference>
<protein>
    <submittedName>
        <fullName evidence="4">Uncharacterized protein LOC111106397</fullName>
    </submittedName>
</protein>
<dbReference type="Gene3D" id="3.10.100.10">
    <property type="entry name" value="Mannose-Binding Protein A, subunit A"/>
    <property type="match status" value="1"/>
</dbReference>
<name>A0A8B8B2C7_CRAVI</name>
<dbReference type="InterPro" id="IPR016187">
    <property type="entry name" value="CTDL_fold"/>
</dbReference>
<dbReference type="RefSeq" id="XP_022296764.1">
    <property type="nucleotide sequence ID" value="XM_022441056.1"/>
</dbReference>